<keyword evidence="6" id="KW-1185">Reference proteome</keyword>
<proteinExistence type="predicted"/>
<evidence type="ECO:0000256" key="2">
    <source>
        <dbReference type="ARBA" id="ARBA00022840"/>
    </source>
</evidence>
<dbReference type="GO" id="GO:0009190">
    <property type="term" value="P:cyclic nucleotide biosynthetic process"/>
    <property type="evidence" value="ECO:0007669"/>
    <property type="project" value="InterPro"/>
</dbReference>
<dbReference type="InterPro" id="IPR029787">
    <property type="entry name" value="Nucleotide_cyclase"/>
</dbReference>
<dbReference type="GO" id="GO:0004016">
    <property type="term" value="F:adenylate cyclase activity"/>
    <property type="evidence" value="ECO:0007669"/>
    <property type="project" value="UniProtKB-ARBA"/>
</dbReference>
<dbReference type="eggNOG" id="COG2114">
    <property type="taxonomic scope" value="Bacteria"/>
</dbReference>
<dbReference type="PANTHER" id="PTHR16305:SF28">
    <property type="entry name" value="GUANYLATE CYCLASE DOMAIN-CONTAINING PROTEIN"/>
    <property type="match status" value="1"/>
</dbReference>
<dbReference type="GO" id="GO:0035556">
    <property type="term" value="P:intracellular signal transduction"/>
    <property type="evidence" value="ECO:0007669"/>
    <property type="project" value="InterPro"/>
</dbReference>
<dbReference type="eggNOG" id="COG3899">
    <property type="taxonomic scope" value="Bacteria"/>
</dbReference>
<dbReference type="InParanoid" id="H8MZE2"/>
<dbReference type="CDD" id="cd07302">
    <property type="entry name" value="CHD"/>
    <property type="match status" value="2"/>
</dbReference>
<sequence>MPDLPLMADLAPYVPGILVRTLAARGPTPVMPAETRLQGVVLFVDVAGFTQLTERLSLRGLEGAELLSEVLNSYFGRMTDLITGHGGEVLFFAGDAALALWSAPAPSALPRLIALATQCARRVCQELYRFSPVPDVALMQRAAIGAGPLAFLELGGVEGRGLPLVAGPAITQLGLASRLGGPGQVVLSAESWALAGGQVDAVALEGGCGRVESVRQGDAGPGTPPLPTLDAALLGPYVPEVVLQRLRAGHGQWLAEFRPVSAVFIHLPEQDYLSPEALPRMQEVVTCCQHLLRRYQGHIYQLVMDDKGTCLIAAFGLPPSGQENEAAHAVEAAEALHHELTARGLQTSMGIATGRMFCGPFGSASRRQYTLLGNAMNLAARLMQDARGGILCDAATAEQARSRLEFEPLAPRQVKGRSEPVPVFRPRASAKRQRQAGRGVLVGREAQRQRLETQVRELLRGQGGVLVMQGEAGIGKSTLLEELARQAEAQGARVLRGAADAVERSTPYYAWRELLWQLVDGVPEEEGPALGARLLQGLAGDTRLLEWAPLLNLVLPVGLPENDITRSMAGEARAEGLQALLLALYERWARGTPAVLLLDDAHWLDSSSAALAASVARRASGLLLVVAARPLDDAEPSGAQLLVEWPGAVRLPLEKLSTDEISALLRRRLGVLGVAGEIVHFIVERAEGHPFYSEELALALKEEGLIERRGDTCQVAPGAGALSRIPFPDNVQAVVASRIDRLALHEQLALKTASVIGRVFSRDLLSSVYPVAEDRPRLPEGLHHLARVDLTRLERPEPELAYRFKHAITQEVSYNALLFRQRRQLHGEVARWYEQRGGEEPSEFYALLAHHYDRAEEVPKAIEYLERAGEAALRGFSSREAERFLRRASELAAKFPQHDDPHRRSVRELNLGHARHQQADYPQACEHYFRSLELRGWRAPRTRGGMVWSVLGHLFRQVAHRGWPSRFLDGARGARRADLLHAGAIYGELTKVAWYRGDVLALLHGTFTQLNLGEQTGSAPEIMPGAAGLAVALGLAGWHGLARSYLERALTLAGQGRHPASDALTYTQAAVYAIGAGFWDEARAHARKAGELLARLGDRNVWEGVRALEGYVHLSRGELDSALTCFDEAYASARSGTAQARIWARNGHLAALLPRGEVPEAMVAELKALVGVQSGTAESMAGHGLLAQAYLRRGALYEARASADTALRLLKEQQPMSSYVPFWGLVAMTHVYLELCEREGAGPQARELRLRAREACGLLRSFSRMFTLARAQAALCDGWYLALVGKARRAGRRLRDGIDVARRLQSPCDEALLHLELARRLEPAHPQRAQGLATAEQLFERCGARHGLLLARALGSHEVRLPAVPVSLPSSGVPHDEEADRDSGRRHRSPHHGP</sequence>
<dbReference type="Proteomes" id="UP000007587">
    <property type="component" value="Chromosome"/>
</dbReference>
<dbReference type="SUPFAM" id="SSF52540">
    <property type="entry name" value="P-loop containing nucleoside triphosphate hydrolases"/>
    <property type="match status" value="1"/>
</dbReference>
<dbReference type="Pfam" id="PF13191">
    <property type="entry name" value="AAA_16"/>
    <property type="match status" value="1"/>
</dbReference>
<gene>
    <name evidence="5" type="ordered locus">COCOR_06778</name>
</gene>
<reference evidence="5 6" key="1">
    <citation type="journal article" date="2012" name="J. Bacteriol.">
        <title>Complete Genome Sequence of the Fruiting Myxobacterium Corallococcus coralloides DSM 2259.</title>
        <authorList>
            <person name="Huntley S."/>
            <person name="Zhang Y."/>
            <person name="Treuner-Lange A."/>
            <person name="Kneip S."/>
            <person name="Sensen C.W."/>
            <person name="Sogaard-Andersen L."/>
        </authorList>
    </citation>
    <scope>NUCLEOTIDE SEQUENCE [LARGE SCALE GENOMIC DNA]</scope>
    <source>
        <strain evidence="6">ATCC 25202 / DSM 2259 / NBRC 100086 / M2</strain>
    </source>
</reference>
<keyword evidence="2" id="KW-0067">ATP-binding</keyword>
<organism evidence="5 6">
    <name type="scientific">Corallococcus coralloides (strain ATCC 25202 / DSM 2259 / NBRC 100086 / M2)</name>
    <name type="common">Myxococcus coralloides</name>
    <dbReference type="NCBI Taxonomy" id="1144275"/>
    <lineage>
        <taxon>Bacteria</taxon>
        <taxon>Pseudomonadati</taxon>
        <taxon>Myxococcota</taxon>
        <taxon>Myxococcia</taxon>
        <taxon>Myxococcales</taxon>
        <taxon>Cystobacterineae</taxon>
        <taxon>Myxococcaceae</taxon>
        <taxon>Corallococcus</taxon>
    </lineage>
</organism>
<dbReference type="PANTHER" id="PTHR16305">
    <property type="entry name" value="TESTICULAR SOLUBLE ADENYLYL CYCLASE"/>
    <property type="match status" value="1"/>
</dbReference>
<dbReference type="OrthoDB" id="9758570at2"/>
<dbReference type="InterPro" id="IPR011990">
    <property type="entry name" value="TPR-like_helical_dom_sf"/>
</dbReference>
<feature type="region of interest" description="Disordered" evidence="3">
    <location>
        <begin position="1365"/>
        <end position="1394"/>
    </location>
</feature>
<dbReference type="Gene3D" id="3.30.70.1230">
    <property type="entry name" value="Nucleotide cyclase"/>
    <property type="match status" value="2"/>
</dbReference>
<evidence type="ECO:0000259" key="4">
    <source>
        <dbReference type="PROSITE" id="PS50125"/>
    </source>
</evidence>
<dbReference type="SMART" id="SM00044">
    <property type="entry name" value="CYCc"/>
    <property type="match status" value="1"/>
</dbReference>
<evidence type="ECO:0000313" key="6">
    <source>
        <dbReference type="Proteomes" id="UP000007587"/>
    </source>
</evidence>
<dbReference type="Gene3D" id="1.25.40.10">
    <property type="entry name" value="Tetratricopeptide repeat domain"/>
    <property type="match status" value="2"/>
</dbReference>
<evidence type="ECO:0000313" key="5">
    <source>
        <dbReference type="EMBL" id="AFE07121.1"/>
    </source>
</evidence>
<dbReference type="SUPFAM" id="SSF55073">
    <property type="entry name" value="Nucleotide cyclase"/>
    <property type="match status" value="2"/>
</dbReference>
<dbReference type="EMBL" id="CP003389">
    <property type="protein sequence ID" value="AFE07121.1"/>
    <property type="molecule type" value="Genomic_DNA"/>
</dbReference>
<accession>H8MZE2</accession>
<dbReference type="InterPro" id="IPR027417">
    <property type="entry name" value="P-loop_NTPase"/>
</dbReference>
<dbReference type="InterPro" id="IPR041664">
    <property type="entry name" value="AAA_16"/>
</dbReference>
<dbReference type="SMART" id="SM00382">
    <property type="entry name" value="AAA"/>
    <property type="match status" value="1"/>
</dbReference>
<evidence type="ECO:0000256" key="1">
    <source>
        <dbReference type="ARBA" id="ARBA00022741"/>
    </source>
</evidence>
<dbReference type="InterPro" id="IPR001054">
    <property type="entry name" value="A/G_cyclase"/>
</dbReference>
<feature type="compositionally biased region" description="Basic and acidic residues" evidence="3">
    <location>
        <begin position="1374"/>
        <end position="1383"/>
    </location>
</feature>
<feature type="compositionally biased region" description="Basic residues" evidence="3">
    <location>
        <begin position="1384"/>
        <end position="1394"/>
    </location>
</feature>
<name>H8MZE2_CORCM</name>
<dbReference type="GO" id="GO:0005737">
    <property type="term" value="C:cytoplasm"/>
    <property type="evidence" value="ECO:0007669"/>
    <property type="project" value="TreeGrafter"/>
</dbReference>
<dbReference type="HOGENOM" id="CLU_004435_4_0_7"/>
<dbReference type="PROSITE" id="PS50125">
    <property type="entry name" value="GUANYLATE_CYCLASE_2"/>
    <property type="match status" value="2"/>
</dbReference>
<dbReference type="InterPro" id="IPR003593">
    <property type="entry name" value="AAA+_ATPase"/>
</dbReference>
<dbReference type="STRING" id="1144275.COCOR_06778"/>
<dbReference type="GO" id="GO:0005524">
    <property type="term" value="F:ATP binding"/>
    <property type="evidence" value="ECO:0007669"/>
    <property type="project" value="UniProtKB-KW"/>
</dbReference>
<reference evidence="6" key="2">
    <citation type="submission" date="2012-03" db="EMBL/GenBank/DDBJ databases">
        <title>Genome sequence of the fruiting myxobacterium Corallococcus coralloides DSM 2259.</title>
        <authorList>
            <person name="Huntley S."/>
            <person name="Zhang Y."/>
            <person name="Treuner-Lange A."/>
            <person name="Sensen C.W."/>
            <person name="Sogaard-Andersen L."/>
        </authorList>
    </citation>
    <scope>NUCLEOTIDE SEQUENCE [LARGE SCALE GENOMIC DNA]</scope>
    <source>
        <strain evidence="6">ATCC 25202 / DSM 2259 / NBRC 100086 / M2</strain>
    </source>
</reference>
<dbReference type="KEGG" id="ccx:COCOR_06778"/>
<evidence type="ECO:0000256" key="3">
    <source>
        <dbReference type="SAM" id="MobiDB-lite"/>
    </source>
</evidence>
<dbReference type="Gene3D" id="3.40.50.300">
    <property type="entry name" value="P-loop containing nucleotide triphosphate hydrolases"/>
    <property type="match status" value="1"/>
</dbReference>
<feature type="domain" description="Guanylate cyclase" evidence="4">
    <location>
        <begin position="308"/>
        <end position="383"/>
    </location>
</feature>
<feature type="domain" description="Guanylate cyclase" evidence="4">
    <location>
        <begin position="40"/>
        <end position="149"/>
    </location>
</feature>
<keyword evidence="1" id="KW-0547">Nucleotide-binding</keyword>
<dbReference type="eggNOG" id="COG0457">
    <property type="taxonomic scope" value="Bacteria"/>
</dbReference>
<protein>
    <submittedName>
        <fullName evidence="5">Adenylate cyclase</fullName>
    </submittedName>
</protein>
<dbReference type="SUPFAM" id="SSF48452">
    <property type="entry name" value="TPR-like"/>
    <property type="match status" value="2"/>
</dbReference>